<feature type="active site" description="Proton acceptor; for dehydratase activity" evidence="9">
    <location>
        <position position="975"/>
    </location>
</feature>
<feature type="region of interest" description="N-terminal hotdog fold" evidence="9">
    <location>
        <begin position="941"/>
        <end position="1076"/>
    </location>
</feature>
<evidence type="ECO:0000256" key="1">
    <source>
        <dbReference type="ARBA" id="ARBA00001957"/>
    </source>
</evidence>
<dbReference type="InterPro" id="IPR015083">
    <property type="entry name" value="NorB/c/GfsB-D-like_docking"/>
</dbReference>
<dbReference type="SUPFAM" id="SSF51735">
    <property type="entry name" value="NAD(P)-binding Rossmann-fold domains"/>
    <property type="match status" value="4"/>
</dbReference>
<protein>
    <submittedName>
        <fullName evidence="14">Uncharacterized protein</fullName>
    </submittedName>
</protein>
<evidence type="ECO:0000259" key="13">
    <source>
        <dbReference type="PROSITE" id="PS52019"/>
    </source>
</evidence>
<name>A0ABP5KAU0_9ACTN</name>
<keyword evidence="7" id="KW-0511">Multifunctional enzyme</keyword>
<comment type="cofactor">
    <cofactor evidence="1">
        <name>pantetheine 4'-phosphate</name>
        <dbReference type="ChEBI" id="CHEBI:47942"/>
    </cofactor>
</comment>
<dbReference type="InterPro" id="IPR049551">
    <property type="entry name" value="PKS_DH_C"/>
</dbReference>
<dbReference type="SMART" id="SM01294">
    <property type="entry name" value="PKS_PP_betabranch"/>
    <property type="match status" value="2"/>
</dbReference>
<dbReference type="InterPro" id="IPR050091">
    <property type="entry name" value="PKS_NRPS_Biosynth_Enz"/>
</dbReference>
<evidence type="ECO:0000256" key="10">
    <source>
        <dbReference type="SAM" id="MobiDB-lite"/>
    </source>
</evidence>
<dbReference type="Gene3D" id="3.10.129.110">
    <property type="entry name" value="Polyketide synthase dehydratase"/>
    <property type="match status" value="1"/>
</dbReference>
<dbReference type="InterPro" id="IPR001227">
    <property type="entry name" value="Ac_transferase_dom_sf"/>
</dbReference>
<evidence type="ECO:0000256" key="2">
    <source>
        <dbReference type="ARBA" id="ARBA00004792"/>
    </source>
</evidence>
<dbReference type="SUPFAM" id="SSF47336">
    <property type="entry name" value="ACP-like"/>
    <property type="match status" value="2"/>
</dbReference>
<dbReference type="PROSITE" id="PS50075">
    <property type="entry name" value="CARRIER"/>
    <property type="match status" value="2"/>
</dbReference>
<evidence type="ECO:0000259" key="12">
    <source>
        <dbReference type="PROSITE" id="PS52004"/>
    </source>
</evidence>
<keyword evidence="6" id="KW-0045">Antibiotic biosynthesis</keyword>
<feature type="active site" description="Proton donor; for dehydratase activity" evidence="9">
    <location>
        <position position="1151"/>
    </location>
</feature>
<dbReference type="Pfam" id="PF00550">
    <property type="entry name" value="PP-binding"/>
    <property type="match status" value="2"/>
</dbReference>
<dbReference type="PROSITE" id="PS52019">
    <property type="entry name" value="PKS_MFAS_DH"/>
    <property type="match status" value="1"/>
</dbReference>
<dbReference type="InterPro" id="IPR049552">
    <property type="entry name" value="PKS_DH_N"/>
</dbReference>
<keyword evidence="15" id="KW-1185">Reference proteome</keyword>
<dbReference type="Pfam" id="PF22953">
    <property type="entry name" value="SpnB_Rossmann"/>
    <property type="match status" value="1"/>
</dbReference>
<feature type="domain" description="Ketosynthase family 3 (KS3)" evidence="12">
    <location>
        <begin position="33"/>
        <end position="461"/>
    </location>
</feature>
<evidence type="ECO:0000256" key="7">
    <source>
        <dbReference type="ARBA" id="ARBA00023268"/>
    </source>
</evidence>
<dbReference type="Pfam" id="PF16197">
    <property type="entry name" value="KAsynt_C_assoc"/>
    <property type="match status" value="2"/>
</dbReference>
<keyword evidence="5" id="KW-0808">Transferase</keyword>
<dbReference type="Pfam" id="PF14765">
    <property type="entry name" value="PS-DH"/>
    <property type="match status" value="1"/>
</dbReference>
<dbReference type="InterPro" id="IPR057326">
    <property type="entry name" value="KR_dom"/>
</dbReference>
<evidence type="ECO:0000259" key="11">
    <source>
        <dbReference type="PROSITE" id="PS50075"/>
    </source>
</evidence>
<dbReference type="InterPro" id="IPR014030">
    <property type="entry name" value="Ketoacyl_synth_N"/>
</dbReference>
<dbReference type="SMART" id="SM00826">
    <property type="entry name" value="PKS_DH"/>
    <property type="match status" value="1"/>
</dbReference>
<dbReference type="SMART" id="SM00823">
    <property type="entry name" value="PKS_PP"/>
    <property type="match status" value="2"/>
</dbReference>
<feature type="domain" description="PKS/mFAS DH" evidence="13">
    <location>
        <begin position="941"/>
        <end position="1228"/>
    </location>
</feature>
<dbReference type="Pfam" id="PF08659">
    <property type="entry name" value="KR"/>
    <property type="match status" value="2"/>
</dbReference>
<gene>
    <name evidence="14" type="ORF">GCM10009802_35570</name>
</gene>
<dbReference type="Gene3D" id="3.40.47.10">
    <property type="match status" value="2"/>
</dbReference>
<dbReference type="InterPro" id="IPR020841">
    <property type="entry name" value="PKS_Beta-ketoAc_synthase_dom"/>
</dbReference>
<dbReference type="InterPro" id="IPR018201">
    <property type="entry name" value="Ketoacyl_synth_AS"/>
</dbReference>
<keyword evidence="3" id="KW-0596">Phosphopantetheine</keyword>
<dbReference type="PROSITE" id="PS52004">
    <property type="entry name" value="KS3_2"/>
    <property type="match status" value="2"/>
</dbReference>
<dbReference type="InterPro" id="IPR036299">
    <property type="entry name" value="Polyketide_synth_docking_sf"/>
</dbReference>
<comment type="caution">
    <text evidence="14">The sequence shown here is derived from an EMBL/GenBank/DDBJ whole genome shotgun (WGS) entry which is preliminary data.</text>
</comment>
<dbReference type="InterPro" id="IPR006162">
    <property type="entry name" value="Ppantetheine_attach_site"/>
</dbReference>
<dbReference type="InterPro" id="IPR016035">
    <property type="entry name" value="Acyl_Trfase/lysoPLipase"/>
</dbReference>
<feature type="domain" description="Carrier" evidence="11">
    <location>
        <begin position="3235"/>
        <end position="3313"/>
    </location>
</feature>
<dbReference type="CDD" id="cd00833">
    <property type="entry name" value="PKS"/>
    <property type="match status" value="2"/>
</dbReference>
<reference evidence="15" key="1">
    <citation type="journal article" date="2019" name="Int. J. Syst. Evol. Microbiol.">
        <title>The Global Catalogue of Microorganisms (GCM) 10K type strain sequencing project: providing services to taxonomists for standard genome sequencing and annotation.</title>
        <authorList>
            <consortium name="The Broad Institute Genomics Platform"/>
            <consortium name="The Broad Institute Genome Sequencing Center for Infectious Disease"/>
            <person name="Wu L."/>
            <person name="Ma J."/>
        </authorList>
    </citation>
    <scope>NUCLEOTIDE SEQUENCE [LARGE SCALE GENOMIC DNA]</scope>
    <source>
        <strain evidence="15">JCM 15481</strain>
    </source>
</reference>
<dbReference type="InterPro" id="IPR020807">
    <property type="entry name" value="PKS_DH"/>
</dbReference>
<dbReference type="SUPFAM" id="SSF52151">
    <property type="entry name" value="FabD/lysophospholipase-like"/>
    <property type="match status" value="2"/>
</dbReference>
<feature type="domain" description="Ketosynthase family 3 (KS3)" evidence="12">
    <location>
        <begin position="1799"/>
        <end position="2228"/>
    </location>
</feature>
<keyword evidence="8" id="KW-0012">Acyltransferase</keyword>
<dbReference type="Pfam" id="PF00109">
    <property type="entry name" value="ketoacyl-synt"/>
    <property type="match status" value="2"/>
</dbReference>
<evidence type="ECO:0000256" key="4">
    <source>
        <dbReference type="ARBA" id="ARBA00022553"/>
    </source>
</evidence>
<dbReference type="Gene3D" id="3.30.70.3290">
    <property type="match status" value="2"/>
</dbReference>
<evidence type="ECO:0000256" key="8">
    <source>
        <dbReference type="ARBA" id="ARBA00023315"/>
    </source>
</evidence>
<dbReference type="InterPro" id="IPR016039">
    <property type="entry name" value="Thiolase-like"/>
</dbReference>
<dbReference type="Proteomes" id="UP001500443">
    <property type="component" value="Unassembled WGS sequence"/>
</dbReference>
<dbReference type="PANTHER" id="PTHR43775:SF51">
    <property type="entry name" value="INACTIVE PHENOLPHTHIOCEROL SYNTHESIS POLYKETIDE SYNTHASE TYPE I PKS1-RELATED"/>
    <property type="match status" value="1"/>
</dbReference>
<dbReference type="SUPFAM" id="SSF53901">
    <property type="entry name" value="Thiolase-like"/>
    <property type="match status" value="2"/>
</dbReference>
<dbReference type="CDD" id="cd08952">
    <property type="entry name" value="KR_1_SDR_x"/>
    <property type="match status" value="1"/>
</dbReference>
<dbReference type="InterPro" id="IPR016036">
    <property type="entry name" value="Malonyl_transacylase_ACP-bd"/>
</dbReference>
<evidence type="ECO:0000313" key="15">
    <source>
        <dbReference type="Proteomes" id="UP001500443"/>
    </source>
</evidence>
<dbReference type="SMART" id="SM00822">
    <property type="entry name" value="PKS_KR"/>
    <property type="match status" value="2"/>
</dbReference>
<dbReference type="PANTHER" id="PTHR43775">
    <property type="entry name" value="FATTY ACID SYNTHASE"/>
    <property type="match status" value="1"/>
</dbReference>
<dbReference type="InterPro" id="IPR014043">
    <property type="entry name" value="Acyl_transferase_dom"/>
</dbReference>
<dbReference type="PROSITE" id="PS00012">
    <property type="entry name" value="PHOSPHOPANTETHEINE"/>
    <property type="match status" value="2"/>
</dbReference>
<dbReference type="Pfam" id="PF02801">
    <property type="entry name" value="Ketoacyl-synt_C"/>
    <property type="match status" value="2"/>
</dbReference>
<dbReference type="Pfam" id="PF00698">
    <property type="entry name" value="Acyl_transf_1"/>
    <property type="match status" value="2"/>
</dbReference>
<dbReference type="InterPro" id="IPR032821">
    <property type="entry name" value="PKS_assoc"/>
</dbReference>
<evidence type="ECO:0000256" key="6">
    <source>
        <dbReference type="ARBA" id="ARBA00023194"/>
    </source>
</evidence>
<organism evidence="14 15">
    <name type="scientific">Streptomyces synnematoformans</name>
    <dbReference type="NCBI Taxonomy" id="415721"/>
    <lineage>
        <taxon>Bacteria</taxon>
        <taxon>Bacillati</taxon>
        <taxon>Actinomycetota</taxon>
        <taxon>Actinomycetes</taxon>
        <taxon>Kitasatosporales</taxon>
        <taxon>Streptomycetaceae</taxon>
        <taxon>Streptomyces</taxon>
    </lineage>
</organism>
<feature type="region of interest" description="C-terminal hotdog fold" evidence="9">
    <location>
        <begin position="1090"/>
        <end position="1228"/>
    </location>
</feature>
<evidence type="ECO:0000256" key="3">
    <source>
        <dbReference type="ARBA" id="ARBA00022450"/>
    </source>
</evidence>
<dbReference type="RefSeq" id="WP_344290991.1">
    <property type="nucleotide sequence ID" value="NZ_BAAAPF010000114.1"/>
</dbReference>
<dbReference type="Pfam" id="PF08990">
    <property type="entry name" value="Docking"/>
    <property type="match status" value="1"/>
</dbReference>
<evidence type="ECO:0000313" key="14">
    <source>
        <dbReference type="EMBL" id="GAA2128368.1"/>
    </source>
</evidence>
<dbReference type="InterPro" id="IPR020806">
    <property type="entry name" value="PKS_PP-bd"/>
</dbReference>
<dbReference type="CDD" id="cd08956">
    <property type="entry name" value="KR_3_FAS_SDR_x"/>
    <property type="match status" value="1"/>
</dbReference>
<dbReference type="Gene3D" id="1.10.1200.10">
    <property type="entry name" value="ACP-like"/>
    <property type="match status" value="2"/>
</dbReference>
<comment type="pathway">
    <text evidence="2">Antibiotic biosynthesis.</text>
</comment>
<feature type="region of interest" description="Disordered" evidence="10">
    <location>
        <begin position="3366"/>
        <end position="3398"/>
    </location>
</feature>
<accession>A0ABP5KAU0</accession>
<dbReference type="PROSITE" id="PS00606">
    <property type="entry name" value="KS3_1"/>
    <property type="match status" value="2"/>
</dbReference>
<dbReference type="SMART" id="SM00825">
    <property type="entry name" value="PKS_KS"/>
    <property type="match status" value="2"/>
</dbReference>
<evidence type="ECO:0000256" key="5">
    <source>
        <dbReference type="ARBA" id="ARBA00022679"/>
    </source>
</evidence>
<dbReference type="InterPro" id="IPR042104">
    <property type="entry name" value="PKS_dehydratase_sf"/>
</dbReference>
<dbReference type="Pfam" id="PF21089">
    <property type="entry name" value="PKS_DH_N"/>
    <property type="match status" value="1"/>
</dbReference>
<dbReference type="SMART" id="SM00827">
    <property type="entry name" value="PKS_AT"/>
    <property type="match status" value="2"/>
</dbReference>
<sequence length="3412" mass="354671">MAEEDKLRDYLKRLTVDLRRTTRRLREVEEERREPVAVVGMACRFPGGVRTPEELWGLLADGRDAVSAMPANRDWHLDDHFDPEDRGRPGTSYVREGGFLDDVAGFDAAFFGISPREALAMDPQQRLLLELAWESVERAGIDAHALRGSRTGVFVGSNPTEYGGLLGDAAAQVGGHLLTGTVLSVLSGRLAYTLGLEGPALSVDTACSTSLTAVHLAVQALRRGECTMALAGGATVFSTVGPFTEMSRQRVLAADGRCKAFGAGADGMGMSEGGGVVLLEPLSAARRNGHRVLAVIRGSAVNSDGSSNGLTAPSRQAQEKVIRAALADAGLGAADVDAVEAHGTGTELGDPIEAQALLEVYGRGRAAAGAPLYLGSVKSNIGHSQAAAGVAGLMKLVLALEHGRLPRTLHADTPSPHVDWDPATLALLDEALPWRDGDRTRRAAVSAFGISGTNAHVIVEQPPADEQEPEVPAPSGGTARPWLVSAATADGLRAQAARLADHVRARPELAADAVGNALATSRATLGHRAVLLGADRGELRGRLDALARGDAATGLVTGVPQTGRLALMFSGQGSQRPGMGRELYEAFPVFAEALDEVCAALDAHLDVPVRDVMFAAAGTERAALLDHTLYTQPALFAVHTALARLLRSWGVRPDHLIGHSVGELSAAHVAGVLPLGVAADMVATRATLMHSLPEGTGMLAVRSGPEPLAGQLERHPGVEIAAYNSPAATTLAGPLDVLDELARELADAGVRARRLQVAHAFHTAHTEPVLDAFARHLTDLFDRHALGEAEVPVISNVTGLPATDRQHHDPAYWAEHIRRPVRFHQGIAGLAGTGTTTYLELGPDAGLSTLAQAVLDDADPAQPDGEPAVVTSVLRRAHPEVPALLTAVARLHVHGTDVDWRPLHPGGRPVALPTYAFQRRPYWLRPARPAAGQPGVRATRHPLLGAVLETADAERPGAVFTGRISARTPGWLPDHVLGETVVLPGTGAVEIALCAARHVGCARVEELTLRRPVVLPAEGALQLQVAVDAPGADGRRALSLFARPEPDADDDDADLTGDAAWTLHATGVIAPDAGAAPGAWDGAAWPPAEEPAAVVDDLYDRLHERGMRFGPAFRSLRAVWRAGGHLYADLALPEAQHTDLEEYGVHPALLDAALHTVALLDEAGTELRLPFAWAGVRLLARPGAAALRARVTPTGPETVALDLADAAGTPVLRVDEVALRPVPADSLAAVSADPLYGVGWRRLDAAPEAADGPEVRETDLDAFAGVLESADALSERPGVVAVRCPAAAGGDAGASAERARTAVTRVLAAVQRWLSDDRFADGRLAVVTRGAVGAGADEDVPALESAPVWGLLRSAQSEHPDRIVLVDDAPDGQSALGVADAVRAALAAGEPQVAVRGGDLLVPRLTRLAPEGAAVLDPEGTVLVTGASGTLGGQVAAHLVTAHGVRRLLLVSRRGQDAPGAAELRAELTGLGAEVTFAACDVADADAVAETLGGIPSGHPLTAVVHAAGVLEDATVGELTPAQLDAVLRPKVDGAWHLHRLTADLPQVAFVLFSSFASVVGTPGQANYAAANSFLDALAQHRRARGLPAVSLAWGLWEQGGMGESLDRAARARIARAGVRAMPAGLRLALPGAALGSPVALAAPVVLDRPALRAQSRAGTLPAVLRAQAPAPAAPAEDTAAAPAGADPLSGLAALGRAEQDRTLLALVRSTAALALGLPEGEPVSPGQTFRDLGFDSLTAVEMRNRLSAATGRRLPATAVFDHPTPQALADHLRAELLESAGAAAPAVPAAVPRAADDDDPIAVVAMSCRYPGGVDSPADLWNMLSRGAEGTSTFPENRGWDIDALFDPSGERPGTTYTRSGSFLHDADRFDAEFFGISPREAASMDPQQRLLLELCWEAVEGAGIPADHLRGSSTGVFAGIMYSDYGGRLLLRTPAEYEGYVGNGSAPSVASGRIAFTFGFEGPALTVDTACSSSLVALHLAAQSLRNGECTLALAGGATVMSTPAVFVEFSRQRGLAPDGRCKSFSDSADGTGWGEGAGVLLLERLSDAERNGHEVLAVLRGSAVNQDGASNGLTAPNGPAQQRVIRQALANARLTGAEVDAVEAHGTGTTLGDPIEAQALLATYGREHSAERPLWLGSVKSNLGHTQAAAGVAGVIKMIQAMRHGTLPRTLHVDEPSQHVEWDEGVVSLLTEQRDWPSAGAARPRRAAVSAFGISGTNAHVILEEAPAVAQEAADEAPRPSSTPLPWLVSGATPEGLSAQAARLAERVQARPELSAPDVAWSLASRRTALPYRAAVLGRDRAELLDGLRAVAENRTAPGVIRTRSEPKPGGLVFMYSGQGSQRPGMGRELYGVLPEFTEALDEVCAALDAHLDLPVRDVMFADAADDGSALLHQTLYTQTGLFALHTALTRQLQAWSVQPDHLIGHSIGEVTAAHVAGVLSLTDAARLVTARARLMNELPHGTGGMLAAQAGPEALAEHLERHRRAEIAAYNSPAATVLAGPVDALAALAEELGAAGIRTRGLQVSHAFHSAQMDPVLAEFTNTAAQLTYRAPELPVVSNLTGAAAAAEQLTDAAYWAEHVRRPVRFHQGVAHLADEGATAFLEIGPGATLTALTRAILPTEDAAAVVPALRPARRAKDGEAPATAPADEPTALLHAMGELHAHGAGPRWTDVLPRGHTVELPTYAFQRRRYWIDPAEPAATAPAESGLHYRTSWARLPRGGASALDGVWLLAVPSDGRAGGWTEFCAAALADAGAQVATVEIAAGAERAALAEQLTRRSAEAGQPRGILSLLAVRADTPGTAGAADPAAPDDVPEELTATVLLTQALGDAGVTAPLWAATRQAVSVGDEDPLQNPESALVWGFGRAAALEEPARWGGLIDLPSTPADLGARERAELTGLLAATPDGPGGASAEDQIALRADGPRARRLRRTTPARRSDATWPPRGTVLVAGGVGGVAPHAARWLAANGAEHLLLVSRRGPAAPAADELRAELTAAGAAVTIAACDVTDRAALAALLADVPEETPLTAVLHAAGVSVDRELADLDAKHFAEVLGPKSLAARHLHELTQDADGRSRLSAFVLFSSTAGVWGSGAQGAYAAGNAYLDALAEHRRARGLPATAVAWGAWRGEGMAGAEENARRLLRRGIRGLDPDAAVAALAEAVRGDEAPVTIADIDWSAFTLAFTSRRHSPLLDELPEARAATGAREAEEPAAAGADAAAELRSLLAGRTREEQERELLDLVRTEVAGVLGHASADSVRPGKPFNDLGFDSLTAVELRNRVNARTGLRLPTTVIFDYPSPDALAGCLRDELGGPDAAGQSLLADLARLDGALDAALADEEVRLRAGERLRTMLQRLDGSASGASYGADNGHAAGGGHHGGDADGGEPDSDLESASVDDLLDIIQTEFGKS</sequence>
<keyword evidence="4" id="KW-0597">Phosphoprotein</keyword>
<dbReference type="InterPro" id="IPR055123">
    <property type="entry name" value="SpnB-like_Rossmann"/>
</dbReference>
<dbReference type="EMBL" id="BAAAPF010000114">
    <property type="protein sequence ID" value="GAA2128368.1"/>
    <property type="molecule type" value="Genomic_DNA"/>
</dbReference>
<dbReference type="InterPro" id="IPR013968">
    <property type="entry name" value="PKS_KR"/>
</dbReference>
<dbReference type="SUPFAM" id="SSF101173">
    <property type="entry name" value="Docking domain B of the erythromycin polyketide synthase (DEBS)"/>
    <property type="match status" value="1"/>
</dbReference>
<dbReference type="InterPro" id="IPR036291">
    <property type="entry name" value="NAD(P)-bd_dom_sf"/>
</dbReference>
<proteinExistence type="predicted"/>
<evidence type="ECO:0000256" key="9">
    <source>
        <dbReference type="PROSITE-ProRule" id="PRU01363"/>
    </source>
</evidence>
<feature type="domain" description="Carrier" evidence="11">
    <location>
        <begin position="1702"/>
        <end position="1777"/>
    </location>
</feature>
<dbReference type="Gene3D" id="3.40.50.720">
    <property type="entry name" value="NAD(P)-binding Rossmann-like Domain"/>
    <property type="match status" value="2"/>
</dbReference>
<dbReference type="InterPro" id="IPR009081">
    <property type="entry name" value="PP-bd_ACP"/>
</dbReference>
<dbReference type="InterPro" id="IPR036736">
    <property type="entry name" value="ACP-like_sf"/>
</dbReference>
<dbReference type="InterPro" id="IPR014031">
    <property type="entry name" value="Ketoacyl_synth_C"/>
</dbReference>
<dbReference type="InterPro" id="IPR049900">
    <property type="entry name" value="PKS_mFAS_DH"/>
</dbReference>
<dbReference type="Gene3D" id="3.40.366.10">
    <property type="entry name" value="Malonyl-Coenzyme A Acyl Carrier Protein, domain 2"/>
    <property type="match status" value="2"/>
</dbReference>
<dbReference type="SUPFAM" id="SSF55048">
    <property type="entry name" value="Probable ACP-binding domain of malonyl-CoA ACP transacylase"/>
    <property type="match status" value="2"/>
</dbReference>